<name>D8PLZ3_SCHCM</name>
<evidence type="ECO:0000313" key="2">
    <source>
        <dbReference type="EMBL" id="EFI92377.1"/>
    </source>
</evidence>
<sequence>MHDLERFWVVLTEETSRNRVLKFWEGLDSWLVKRRRALQLWQASYAARAQAKGRRPDDHGGSPPNRGSGTGGASASSRRSGGGSSSAPSSRPPANASAAAGTRTSSSNERSRTTGGKFSGQARGSQRTSAPNGRSANGRAPPNRKPGKSPELLKRLREEGRCFRFDVFWTSWSRDSLGGNRTGTSARPETCWHHWV</sequence>
<proteinExistence type="predicted"/>
<dbReference type="EMBL" id="GL377302">
    <property type="protein sequence ID" value="EFJ02072.1"/>
    <property type="molecule type" value="Genomic_DNA"/>
</dbReference>
<protein>
    <submittedName>
        <fullName evidence="3">Expressed protein</fullName>
    </submittedName>
</protein>
<evidence type="ECO:0000256" key="1">
    <source>
        <dbReference type="SAM" id="MobiDB-lite"/>
    </source>
</evidence>
<feature type="compositionally biased region" description="Polar residues" evidence="1">
    <location>
        <begin position="122"/>
        <end position="135"/>
    </location>
</feature>
<dbReference type="EMBL" id="GL377313">
    <property type="protein sequence ID" value="EFI92377.1"/>
    <property type="molecule type" value="Genomic_DNA"/>
</dbReference>
<gene>
    <name evidence="2" type="ORF">SCHCODRAFT_12210</name>
    <name evidence="3" type="ORF">SCHCODRAFT_9945</name>
</gene>
<reference evidence="3 4" key="1">
    <citation type="journal article" date="2010" name="Nat. Biotechnol.">
        <title>Genome sequence of the model mushroom Schizophyllum commune.</title>
        <authorList>
            <person name="Ohm R.A."/>
            <person name="de Jong J.F."/>
            <person name="Lugones L.G."/>
            <person name="Aerts A."/>
            <person name="Kothe E."/>
            <person name="Stajich J.E."/>
            <person name="de Vries R.P."/>
            <person name="Record E."/>
            <person name="Levasseur A."/>
            <person name="Baker S.E."/>
            <person name="Bartholomew K.A."/>
            <person name="Coutinho P.M."/>
            <person name="Erdmann S."/>
            <person name="Fowler T.J."/>
            <person name="Gathman A.C."/>
            <person name="Lombard V."/>
            <person name="Henrissat B."/>
            <person name="Knabe N."/>
            <person name="Kuees U."/>
            <person name="Lilly W.W."/>
            <person name="Lindquist E."/>
            <person name="Lucas S."/>
            <person name="Magnuson J.K."/>
            <person name="Piumi F."/>
            <person name="Raudaskoski M."/>
            <person name="Salamov A."/>
            <person name="Schmutz J."/>
            <person name="Schwarze F.W.M.R."/>
            <person name="vanKuyk P.A."/>
            <person name="Horton J.S."/>
            <person name="Grigoriev I.V."/>
            <person name="Woesten H.A.B."/>
        </authorList>
    </citation>
    <scope>NUCLEOTIDE SEQUENCE [LARGE SCALE GENOMIC DNA]</scope>
    <source>
        <strain evidence="3">H4-8</strain>
        <strain evidence="4">H4-8 / FGSC 9210</strain>
    </source>
</reference>
<keyword evidence="4" id="KW-1185">Reference proteome</keyword>
<dbReference type="AlphaFoldDB" id="D8PLZ3"/>
<evidence type="ECO:0000313" key="3">
    <source>
        <dbReference type="EMBL" id="EFJ02072.1"/>
    </source>
</evidence>
<organism evidence="4">
    <name type="scientific">Schizophyllum commune (strain H4-8 / FGSC 9210)</name>
    <name type="common">Split gill fungus</name>
    <dbReference type="NCBI Taxonomy" id="578458"/>
    <lineage>
        <taxon>Eukaryota</taxon>
        <taxon>Fungi</taxon>
        <taxon>Dikarya</taxon>
        <taxon>Basidiomycota</taxon>
        <taxon>Agaricomycotina</taxon>
        <taxon>Agaricomycetes</taxon>
        <taxon>Agaricomycetidae</taxon>
        <taxon>Agaricales</taxon>
        <taxon>Schizophyllaceae</taxon>
        <taxon>Schizophyllum</taxon>
    </lineage>
</organism>
<dbReference type="Proteomes" id="UP000007431">
    <property type="component" value="Unassembled WGS sequence"/>
</dbReference>
<dbReference type="HOGENOM" id="CLU_1403186_0_0_1"/>
<evidence type="ECO:0000313" key="4">
    <source>
        <dbReference type="Proteomes" id="UP000007431"/>
    </source>
</evidence>
<feature type="compositionally biased region" description="Low complexity" evidence="1">
    <location>
        <begin position="73"/>
        <end position="116"/>
    </location>
</feature>
<accession>D8PLZ3</accession>
<feature type="region of interest" description="Disordered" evidence="1">
    <location>
        <begin position="48"/>
        <end position="152"/>
    </location>
</feature>